<dbReference type="InterPro" id="IPR003615">
    <property type="entry name" value="HNH_nuc"/>
</dbReference>
<keyword evidence="2" id="KW-0540">Nuclease</keyword>
<name>A0ABZ3F8Y3_9HELI</name>
<reference evidence="2 3" key="1">
    <citation type="submission" date="2024-02" db="EMBL/GenBank/DDBJ databases">
        <title>Genome and pathogenicity analysis of Helicobacter mastomyrinus isolated from mice.</title>
        <authorList>
            <person name="Zhu L."/>
        </authorList>
    </citation>
    <scope>NUCLEOTIDE SEQUENCE [LARGE SCALE GENOMIC DNA]</scope>
    <source>
        <strain evidence="2 3">Hm-17</strain>
    </source>
</reference>
<evidence type="ECO:0000259" key="1">
    <source>
        <dbReference type="Pfam" id="PF13391"/>
    </source>
</evidence>
<keyword evidence="3" id="KW-1185">Reference proteome</keyword>
<keyword evidence="2" id="KW-0255">Endonuclease</keyword>
<keyword evidence="2" id="KW-0378">Hydrolase</keyword>
<dbReference type="RefSeq" id="WP_343354201.1">
    <property type="nucleotide sequence ID" value="NZ_CP145316.1"/>
</dbReference>
<dbReference type="GO" id="GO:0016787">
    <property type="term" value="F:hydrolase activity"/>
    <property type="evidence" value="ECO:0007669"/>
    <property type="project" value="UniProtKB-KW"/>
</dbReference>
<accession>A0ABZ3F8Y3</accession>
<sequence>MKCLYEYIWHYKDKNEISGKTPNNTIQERCQRNPKFIRIAYGIYALRSFINDIENKNADIQIILDSKQIKTRNLTESQSLQNIRIGQQDFRKALIQTLKECPITHIQDLKLLIASHIKPWVFCSHQERLDVCNGLLLSPLFDKLFDKSVGLITFTQDREILFSKKMDRSTRAYLNKLNLFNGKNIENLPTNGREAFLKYHYQHIYQK</sequence>
<feature type="domain" description="HNH nuclease" evidence="1">
    <location>
        <begin position="101"/>
        <end position="147"/>
    </location>
</feature>
<dbReference type="Pfam" id="PF13391">
    <property type="entry name" value="HNH_2"/>
    <property type="match status" value="1"/>
</dbReference>
<protein>
    <submittedName>
        <fullName evidence="2">HNH endonuclease signature motif containing protein</fullName>
        <ecNumber evidence="2">3.1.-.-</ecNumber>
    </submittedName>
</protein>
<dbReference type="EC" id="3.1.-.-" evidence="2"/>
<proteinExistence type="predicted"/>
<evidence type="ECO:0000313" key="2">
    <source>
        <dbReference type="EMBL" id="XAM18987.1"/>
    </source>
</evidence>
<dbReference type="Proteomes" id="UP001434737">
    <property type="component" value="Chromosome"/>
</dbReference>
<evidence type="ECO:0000313" key="3">
    <source>
        <dbReference type="Proteomes" id="UP001434737"/>
    </source>
</evidence>
<organism evidence="2 3">
    <name type="scientific">Helicobacter mastomyrinus</name>
    <dbReference type="NCBI Taxonomy" id="287948"/>
    <lineage>
        <taxon>Bacteria</taxon>
        <taxon>Pseudomonadati</taxon>
        <taxon>Campylobacterota</taxon>
        <taxon>Epsilonproteobacteria</taxon>
        <taxon>Campylobacterales</taxon>
        <taxon>Helicobacteraceae</taxon>
        <taxon>Helicobacter</taxon>
    </lineage>
</organism>
<dbReference type="EMBL" id="CP145316">
    <property type="protein sequence ID" value="XAM18987.1"/>
    <property type="molecule type" value="Genomic_DNA"/>
</dbReference>
<gene>
    <name evidence="2" type="ORF">V3I05_04740</name>
</gene>
<dbReference type="GO" id="GO:0004519">
    <property type="term" value="F:endonuclease activity"/>
    <property type="evidence" value="ECO:0007669"/>
    <property type="project" value="UniProtKB-KW"/>
</dbReference>